<dbReference type="InterPro" id="IPR003593">
    <property type="entry name" value="AAA+_ATPase"/>
</dbReference>
<dbReference type="Gene3D" id="3.40.50.300">
    <property type="entry name" value="P-loop containing nucleotide triphosphate hydrolases"/>
    <property type="match status" value="1"/>
</dbReference>
<dbReference type="SUPFAM" id="SSF46689">
    <property type="entry name" value="Homeodomain-like"/>
    <property type="match status" value="1"/>
</dbReference>
<dbReference type="Pfam" id="PF25601">
    <property type="entry name" value="AAA_lid_14"/>
    <property type="match status" value="1"/>
</dbReference>
<dbReference type="InterPro" id="IPR025944">
    <property type="entry name" value="Sigma_54_int_dom_CS"/>
</dbReference>
<dbReference type="SUPFAM" id="SSF52540">
    <property type="entry name" value="P-loop containing nucleoside triphosphate hydrolases"/>
    <property type="match status" value="1"/>
</dbReference>
<dbReference type="Pfam" id="PF00158">
    <property type="entry name" value="Sigma54_activat"/>
    <property type="match status" value="1"/>
</dbReference>
<name>A0ABQ1PLP9_9GAMM</name>
<keyword evidence="3" id="KW-0805">Transcription regulation</keyword>
<evidence type="ECO:0000313" key="8">
    <source>
        <dbReference type="Proteomes" id="UP000638188"/>
    </source>
</evidence>
<dbReference type="Proteomes" id="UP000638188">
    <property type="component" value="Unassembled WGS sequence"/>
</dbReference>
<dbReference type="InterPro" id="IPR058031">
    <property type="entry name" value="AAA_lid_NorR"/>
</dbReference>
<accession>A0ABQ1PLP9</accession>
<keyword evidence="8" id="KW-1185">Reference proteome</keyword>
<organism evidence="7 8">
    <name type="scientific">Halopseudomonas salina</name>
    <dbReference type="NCBI Taxonomy" id="1323744"/>
    <lineage>
        <taxon>Bacteria</taxon>
        <taxon>Pseudomonadati</taxon>
        <taxon>Pseudomonadota</taxon>
        <taxon>Gammaproteobacteria</taxon>
        <taxon>Pseudomonadales</taxon>
        <taxon>Pseudomonadaceae</taxon>
        <taxon>Halopseudomonas</taxon>
    </lineage>
</organism>
<evidence type="ECO:0000256" key="2">
    <source>
        <dbReference type="ARBA" id="ARBA00022840"/>
    </source>
</evidence>
<dbReference type="PROSITE" id="PS00676">
    <property type="entry name" value="SIGMA54_INTERACT_2"/>
    <property type="match status" value="1"/>
</dbReference>
<evidence type="ECO:0000256" key="3">
    <source>
        <dbReference type="ARBA" id="ARBA00023015"/>
    </source>
</evidence>
<dbReference type="InterPro" id="IPR027417">
    <property type="entry name" value="P-loop_NTPase"/>
</dbReference>
<dbReference type="InterPro" id="IPR025662">
    <property type="entry name" value="Sigma_54_int_dom_ATP-bd_1"/>
</dbReference>
<dbReference type="Pfam" id="PF06490">
    <property type="entry name" value="FleQ"/>
    <property type="match status" value="1"/>
</dbReference>
<dbReference type="PANTHER" id="PTHR32071">
    <property type="entry name" value="TRANSCRIPTIONAL REGULATORY PROTEIN"/>
    <property type="match status" value="1"/>
</dbReference>
<keyword evidence="2" id="KW-0067">ATP-binding</keyword>
<reference evidence="8" key="1">
    <citation type="journal article" date="2019" name="Int. J. Syst. Evol. Microbiol.">
        <title>The Global Catalogue of Microorganisms (GCM) 10K type strain sequencing project: providing services to taxonomists for standard genome sequencing and annotation.</title>
        <authorList>
            <consortium name="The Broad Institute Genomics Platform"/>
            <consortium name="The Broad Institute Genome Sequencing Center for Infectious Disease"/>
            <person name="Wu L."/>
            <person name="Ma J."/>
        </authorList>
    </citation>
    <scope>NUCLEOTIDE SEQUENCE [LARGE SCALE GENOMIC DNA]</scope>
    <source>
        <strain evidence="8">CGMCC 1.12482</strain>
    </source>
</reference>
<dbReference type="InterPro" id="IPR002078">
    <property type="entry name" value="Sigma_54_int"/>
</dbReference>
<protein>
    <submittedName>
        <fullName evidence="7">Transcriptional regulator FleQ</fullName>
    </submittedName>
</protein>
<dbReference type="SUPFAM" id="SSF52172">
    <property type="entry name" value="CheY-like"/>
    <property type="match status" value="1"/>
</dbReference>
<dbReference type="Gene3D" id="3.40.50.2300">
    <property type="match status" value="1"/>
</dbReference>
<dbReference type="InterPro" id="IPR009057">
    <property type="entry name" value="Homeodomain-like_sf"/>
</dbReference>
<dbReference type="InterPro" id="IPR010518">
    <property type="entry name" value="FleQ"/>
</dbReference>
<feature type="domain" description="Sigma-54 factor interaction" evidence="6">
    <location>
        <begin position="146"/>
        <end position="374"/>
    </location>
</feature>
<dbReference type="PRINTS" id="PR01590">
    <property type="entry name" value="HTHFIS"/>
</dbReference>
<gene>
    <name evidence="7" type="primary">fleQ</name>
    <name evidence="7" type="ORF">GCM10007418_18050</name>
</gene>
<dbReference type="PROSITE" id="PS50045">
    <property type="entry name" value="SIGMA54_INTERACT_4"/>
    <property type="match status" value="1"/>
</dbReference>
<dbReference type="Gene3D" id="1.10.8.60">
    <property type="match status" value="1"/>
</dbReference>
<dbReference type="InterPro" id="IPR025943">
    <property type="entry name" value="Sigma_54_int_dom_ATP-bd_2"/>
</dbReference>
<keyword evidence="4" id="KW-0238">DNA-binding</keyword>
<evidence type="ECO:0000256" key="4">
    <source>
        <dbReference type="ARBA" id="ARBA00023125"/>
    </source>
</evidence>
<keyword evidence="1" id="KW-0547">Nucleotide-binding</keyword>
<dbReference type="PROSITE" id="PS00688">
    <property type="entry name" value="SIGMA54_INTERACT_3"/>
    <property type="match status" value="1"/>
</dbReference>
<proteinExistence type="predicted"/>
<sequence length="488" mass="55057">MLPNSHILLIDDAPNGRQDLSVILAFLGEEVVLATSAGWQKEVEKQDTSAGTFKCVILGHCEQTTGVQGLIGQLDKWDENLPVILQDVEQAAHWPEHLRQRLLAVLSPPLGYNQLLDALHRAQVYREVFDERSRQRQREPNLFRSLVGTSRSIQSVRQMMQQVADTEATVLILGESGTGKEVVARNLHYHSKRKDEPFVPVNCGAIPAELLESELFGHEKGAFTGAITSRAGRFELAQGGTLFLDEIGDMPLPMQVKLLRVLQERTFERVGSNKVQTADVRVIAATHKNLETMIVDGGFREDLYYRLNVFPIEMPAMRERIEDLPLLLNELITRLEKEKRGSIRFSTSAIMSLCQHDWPGNVRELANLVERMAIMHPHGVIGVGELPRKFRYVEDDQEDLRKLRTDEDERDEAFSGLVGLDSPAYLPPEGLDLKEYLGGLEQTLIQQALDECNGVVARAAERLRIRRTTLVEKMRKYGINRGVDLSED</sequence>
<evidence type="ECO:0000256" key="1">
    <source>
        <dbReference type="ARBA" id="ARBA00022741"/>
    </source>
</evidence>
<evidence type="ECO:0000256" key="5">
    <source>
        <dbReference type="ARBA" id="ARBA00023163"/>
    </source>
</evidence>
<keyword evidence="5" id="KW-0804">Transcription</keyword>
<dbReference type="Gene3D" id="1.10.10.60">
    <property type="entry name" value="Homeodomain-like"/>
    <property type="match status" value="1"/>
</dbReference>
<comment type="caution">
    <text evidence="7">The sequence shown here is derived from an EMBL/GenBank/DDBJ whole genome shotgun (WGS) entry which is preliminary data.</text>
</comment>
<dbReference type="Pfam" id="PF02954">
    <property type="entry name" value="HTH_8"/>
    <property type="match status" value="1"/>
</dbReference>
<dbReference type="InterPro" id="IPR002197">
    <property type="entry name" value="HTH_Fis"/>
</dbReference>
<dbReference type="CDD" id="cd00009">
    <property type="entry name" value="AAA"/>
    <property type="match status" value="1"/>
</dbReference>
<dbReference type="EMBL" id="BMFF01000003">
    <property type="protein sequence ID" value="GGC99167.1"/>
    <property type="molecule type" value="Genomic_DNA"/>
</dbReference>
<dbReference type="InterPro" id="IPR011006">
    <property type="entry name" value="CheY-like_superfamily"/>
</dbReference>
<dbReference type="SMART" id="SM00382">
    <property type="entry name" value="AAA"/>
    <property type="match status" value="1"/>
</dbReference>
<dbReference type="PANTHER" id="PTHR32071:SF117">
    <property type="entry name" value="PTS-DEPENDENT DIHYDROXYACETONE KINASE OPERON REGULATORY PROTEIN-RELATED"/>
    <property type="match status" value="1"/>
</dbReference>
<dbReference type="PROSITE" id="PS00675">
    <property type="entry name" value="SIGMA54_INTERACT_1"/>
    <property type="match status" value="1"/>
</dbReference>
<evidence type="ECO:0000259" key="6">
    <source>
        <dbReference type="PROSITE" id="PS50045"/>
    </source>
</evidence>
<evidence type="ECO:0000313" key="7">
    <source>
        <dbReference type="EMBL" id="GGC99167.1"/>
    </source>
</evidence>
<dbReference type="RefSeq" id="WP_150278438.1">
    <property type="nucleotide sequence ID" value="NZ_BMFF01000003.1"/>
</dbReference>